<dbReference type="InterPro" id="IPR013655">
    <property type="entry name" value="PAS_fold_3"/>
</dbReference>
<feature type="transmembrane region" description="Helical" evidence="6">
    <location>
        <begin position="112"/>
        <end position="132"/>
    </location>
</feature>
<keyword evidence="4 6" id="KW-1133">Transmembrane helix</keyword>
<feature type="transmembrane region" description="Helical" evidence="6">
    <location>
        <begin position="228"/>
        <end position="248"/>
    </location>
</feature>
<keyword evidence="5 6" id="KW-0472">Membrane</keyword>
<sequence length="712" mass="76779">MLQRERPVRLALLLGVVAVFTWISIDLTRVAGSVSSVWISNGIVVGLLLFRATRGWPAMFAATFCGELGARLLHGDAAVPAILHGLTNLIEIALVAGAIRRRVPDITDPAQLTKLAVTATSSTFIGAALSALMGATVETSTAAARPFGEVLLTWYTAHVIGMVVVATLVVVARRERGGLLGRPGHHLDFASCMAVVLAMCAVVYLQQSLPLLFLLFPPLLLITFRHGFAGVVSGVTVIAIASGIAAALRAGPFVLIADDALLVRTLLLQLFVATSCAISLPLATVMSERKRLATQYRVSETRYRTLADYSRDLVLRMSADGSRSYVSPAVTDMLGWTPAEFMAPGFDVLHPEDGPSMRDALQRVYAEGGTDTITGRMRHKDGHYVWIEAIATRVQQDDPRATPELIASARDISKRMAALAALDESQSRLRAVADNMPAFIAHVDADERYTFLNAYYGRLLGMPAERVLGKTVRETMGDSAYDALEPRIRAALAGAEQVFERPPDASNGGRFLQSHFVPHQAADGTPQGFYALSFDITPQKEAERALDRLARVDPLTGLGNRRQFEERLGLAVARARRHDTPLVLMSLDLDKFKSINDTYGHPAGDAVLRVFAQRLSVCVYDIDAIARLGGDEFVVLVEDATGPAVAELIAQKILAAMDQPILAEGTPLRVGTSIGIAYATTVASGRALVALADKALYDAKVAGRNTYRMIED</sequence>
<organism evidence="10 11">
    <name type="scientific">Lysobacter helvus</name>
    <dbReference type="NCBI Taxonomy" id="2675059"/>
    <lineage>
        <taxon>Bacteria</taxon>
        <taxon>Pseudomonadati</taxon>
        <taxon>Pseudomonadota</taxon>
        <taxon>Gammaproteobacteria</taxon>
        <taxon>Lysobacterales</taxon>
        <taxon>Lysobacteraceae</taxon>
        <taxon>Lysobacter</taxon>
    </lineage>
</organism>
<dbReference type="SUPFAM" id="SSF55073">
    <property type="entry name" value="Nucleotide cyclase"/>
    <property type="match status" value="1"/>
</dbReference>
<feature type="transmembrane region" description="Helical" evidence="6">
    <location>
        <begin position="7"/>
        <end position="25"/>
    </location>
</feature>
<feature type="transmembrane region" description="Helical" evidence="6">
    <location>
        <begin position="31"/>
        <end position="50"/>
    </location>
</feature>
<evidence type="ECO:0000256" key="4">
    <source>
        <dbReference type="ARBA" id="ARBA00022989"/>
    </source>
</evidence>
<feature type="transmembrane region" description="Helical" evidence="6">
    <location>
        <begin position="260"/>
        <end position="282"/>
    </location>
</feature>
<dbReference type="PROSITE" id="PS50112">
    <property type="entry name" value="PAS"/>
    <property type="match status" value="2"/>
</dbReference>
<dbReference type="InterPro" id="IPR013656">
    <property type="entry name" value="PAS_4"/>
</dbReference>
<dbReference type="Pfam" id="PF00990">
    <property type="entry name" value="GGDEF"/>
    <property type="match status" value="1"/>
</dbReference>
<accession>A0ABM7QH25</accession>
<feature type="domain" description="PAS" evidence="7">
    <location>
        <begin position="425"/>
        <end position="495"/>
    </location>
</feature>
<dbReference type="InterPro" id="IPR035965">
    <property type="entry name" value="PAS-like_dom_sf"/>
</dbReference>
<dbReference type="SMART" id="SM00267">
    <property type="entry name" value="GGDEF"/>
    <property type="match status" value="1"/>
</dbReference>
<reference evidence="10 11" key="1">
    <citation type="submission" date="2021-03" db="EMBL/GenBank/DDBJ databases">
        <title>Complete Genome Sequences of Two Lysobacter Strains Isolated from Sea Water (Lysobacter caseinilyticus) and Soil (Lysobacter helvus) in South Korea.</title>
        <authorList>
            <person name="Watanabe Y."/>
            <person name="Arakawa K."/>
        </authorList>
    </citation>
    <scope>NUCLEOTIDE SEQUENCE [LARGE SCALE GENOMIC DNA]</scope>
    <source>
        <strain evidence="10 11">D10</strain>
    </source>
</reference>
<dbReference type="InterPro" id="IPR043128">
    <property type="entry name" value="Rev_trsase/Diguanyl_cyclase"/>
</dbReference>
<evidence type="ECO:0000256" key="2">
    <source>
        <dbReference type="ARBA" id="ARBA00022475"/>
    </source>
</evidence>
<dbReference type="CDD" id="cd01949">
    <property type="entry name" value="GGDEF"/>
    <property type="match status" value="1"/>
</dbReference>
<evidence type="ECO:0000259" key="8">
    <source>
        <dbReference type="PROSITE" id="PS50113"/>
    </source>
</evidence>
<keyword evidence="11" id="KW-1185">Reference proteome</keyword>
<dbReference type="PANTHER" id="PTHR44757:SF2">
    <property type="entry name" value="BIOFILM ARCHITECTURE MAINTENANCE PROTEIN MBAA"/>
    <property type="match status" value="1"/>
</dbReference>
<dbReference type="Pfam" id="PF08447">
    <property type="entry name" value="PAS_3"/>
    <property type="match status" value="1"/>
</dbReference>
<feature type="domain" description="PAC" evidence="8">
    <location>
        <begin position="371"/>
        <end position="424"/>
    </location>
</feature>
<dbReference type="InterPro" id="IPR029787">
    <property type="entry name" value="Nucleotide_cyclase"/>
</dbReference>
<dbReference type="InterPro" id="IPR000014">
    <property type="entry name" value="PAS"/>
</dbReference>
<feature type="transmembrane region" description="Helical" evidence="6">
    <location>
        <begin position="193"/>
        <end position="216"/>
    </location>
</feature>
<dbReference type="SUPFAM" id="SSF55785">
    <property type="entry name" value="PYP-like sensor domain (PAS domain)"/>
    <property type="match status" value="2"/>
</dbReference>
<dbReference type="InterPro" id="IPR007895">
    <property type="entry name" value="MASE1"/>
</dbReference>
<dbReference type="PROSITE" id="PS50887">
    <property type="entry name" value="GGDEF"/>
    <property type="match status" value="1"/>
</dbReference>
<dbReference type="Pfam" id="PF08448">
    <property type="entry name" value="PAS_4"/>
    <property type="match status" value="1"/>
</dbReference>
<dbReference type="SMART" id="SM00091">
    <property type="entry name" value="PAS"/>
    <property type="match status" value="2"/>
</dbReference>
<dbReference type="PROSITE" id="PS50113">
    <property type="entry name" value="PAC"/>
    <property type="match status" value="1"/>
</dbReference>
<dbReference type="Pfam" id="PF05231">
    <property type="entry name" value="MASE1"/>
    <property type="match status" value="1"/>
</dbReference>
<feature type="domain" description="PAS" evidence="7">
    <location>
        <begin position="299"/>
        <end position="368"/>
    </location>
</feature>
<dbReference type="PANTHER" id="PTHR44757">
    <property type="entry name" value="DIGUANYLATE CYCLASE DGCP"/>
    <property type="match status" value="1"/>
</dbReference>
<dbReference type="Proteomes" id="UP000680514">
    <property type="component" value="Chromosome"/>
</dbReference>
<evidence type="ECO:0000256" key="3">
    <source>
        <dbReference type="ARBA" id="ARBA00022692"/>
    </source>
</evidence>
<gene>
    <name evidence="10" type="ORF">LYSHEL_28520</name>
</gene>
<dbReference type="Gene3D" id="3.30.450.20">
    <property type="entry name" value="PAS domain"/>
    <property type="match status" value="2"/>
</dbReference>
<dbReference type="RefSeq" id="WP_213434737.1">
    <property type="nucleotide sequence ID" value="NZ_AP024546.1"/>
</dbReference>
<keyword evidence="2" id="KW-1003">Cell membrane</keyword>
<evidence type="ECO:0000256" key="1">
    <source>
        <dbReference type="ARBA" id="ARBA00004651"/>
    </source>
</evidence>
<dbReference type="NCBIfam" id="TIGR00254">
    <property type="entry name" value="GGDEF"/>
    <property type="match status" value="1"/>
</dbReference>
<evidence type="ECO:0000313" key="10">
    <source>
        <dbReference type="EMBL" id="BCT96981.1"/>
    </source>
</evidence>
<evidence type="ECO:0000256" key="5">
    <source>
        <dbReference type="ARBA" id="ARBA00023136"/>
    </source>
</evidence>
<dbReference type="Gene3D" id="3.30.70.270">
    <property type="match status" value="1"/>
</dbReference>
<evidence type="ECO:0000256" key="6">
    <source>
        <dbReference type="SAM" id="Phobius"/>
    </source>
</evidence>
<keyword evidence="3 6" id="KW-0812">Transmembrane</keyword>
<dbReference type="InterPro" id="IPR000700">
    <property type="entry name" value="PAS-assoc_C"/>
</dbReference>
<protein>
    <recommendedName>
        <fullName evidence="12">Diguanylate cyclase</fullName>
    </recommendedName>
</protein>
<evidence type="ECO:0008006" key="12">
    <source>
        <dbReference type="Google" id="ProtNLM"/>
    </source>
</evidence>
<dbReference type="EMBL" id="AP024546">
    <property type="protein sequence ID" value="BCT96981.1"/>
    <property type="molecule type" value="Genomic_DNA"/>
</dbReference>
<feature type="domain" description="GGDEF" evidence="9">
    <location>
        <begin position="580"/>
        <end position="712"/>
    </location>
</feature>
<evidence type="ECO:0000313" key="11">
    <source>
        <dbReference type="Proteomes" id="UP000680514"/>
    </source>
</evidence>
<dbReference type="NCBIfam" id="TIGR00229">
    <property type="entry name" value="sensory_box"/>
    <property type="match status" value="2"/>
</dbReference>
<evidence type="ECO:0000259" key="7">
    <source>
        <dbReference type="PROSITE" id="PS50112"/>
    </source>
</evidence>
<name>A0ABM7QH25_9GAMM</name>
<comment type="subcellular location">
    <subcellularLocation>
        <location evidence="1">Cell membrane</location>
        <topology evidence="1">Multi-pass membrane protein</topology>
    </subcellularLocation>
</comment>
<dbReference type="InterPro" id="IPR052155">
    <property type="entry name" value="Biofilm_reg_signaling"/>
</dbReference>
<evidence type="ECO:0000259" key="9">
    <source>
        <dbReference type="PROSITE" id="PS50887"/>
    </source>
</evidence>
<dbReference type="CDD" id="cd00130">
    <property type="entry name" value="PAS"/>
    <property type="match status" value="2"/>
</dbReference>
<feature type="transmembrane region" description="Helical" evidence="6">
    <location>
        <begin position="152"/>
        <end position="172"/>
    </location>
</feature>
<dbReference type="InterPro" id="IPR000160">
    <property type="entry name" value="GGDEF_dom"/>
</dbReference>
<proteinExistence type="predicted"/>